<dbReference type="Gene3D" id="2.60.40.1760">
    <property type="entry name" value="glycosyl hydrolase (family 31)"/>
    <property type="match status" value="1"/>
</dbReference>
<dbReference type="CDD" id="cd14752">
    <property type="entry name" value="GH31_N"/>
    <property type="match status" value="1"/>
</dbReference>
<feature type="domain" description="Glycoside hydrolase family 31 TIM barrel" evidence="13">
    <location>
        <begin position="344"/>
        <end position="675"/>
    </location>
</feature>
<dbReference type="InterPro" id="IPR011013">
    <property type="entry name" value="Gal_mutarotase_sf_dom"/>
</dbReference>
<dbReference type="PANTHER" id="PTHR22762">
    <property type="entry name" value="ALPHA-GLUCOSIDASE"/>
    <property type="match status" value="1"/>
</dbReference>
<dbReference type="InterPro" id="IPR025887">
    <property type="entry name" value="Glyco_hydro_31_N_dom"/>
</dbReference>
<comment type="pathway">
    <text evidence="2">Glycan metabolism; N-glycan metabolism.</text>
</comment>
<protein>
    <recommendedName>
        <fullName evidence="9">Glucosidase II subunit alpha</fullName>
    </recommendedName>
</protein>
<dbReference type="InterPro" id="IPR013780">
    <property type="entry name" value="Glyco_hydro_b"/>
</dbReference>
<evidence type="ECO:0000256" key="1">
    <source>
        <dbReference type="ARBA" id="ARBA00004240"/>
    </source>
</evidence>
<dbReference type="GO" id="GO:0005975">
    <property type="term" value="P:carbohydrate metabolic process"/>
    <property type="evidence" value="ECO:0007669"/>
    <property type="project" value="InterPro"/>
</dbReference>
<feature type="domain" description="Glycoside hydrolase family 31 N-terminal" evidence="14">
    <location>
        <begin position="80"/>
        <end position="290"/>
    </location>
</feature>
<dbReference type="SUPFAM" id="SSF51011">
    <property type="entry name" value="Glycosyl hydrolase domain"/>
    <property type="match status" value="1"/>
</dbReference>
<dbReference type="PROSITE" id="PS00129">
    <property type="entry name" value="GLYCOSYL_HYDROL_F31_1"/>
    <property type="match status" value="1"/>
</dbReference>
<gene>
    <name evidence="16" type="ORF">M0812_13200</name>
</gene>
<sequence length="906" mass="106077">MKTNQFIFLFFLVCLTCCNEEQNFKKCRDSNYCKSRKLFQEKTKESFYQIIPNSIKTEKQLFECKLERKNSKNKHGSLILQITFPLANVVRVIINEEDPKNNRYQMESLLAKETFEQQKYILEESEDYCFFKMDDESNQKESSFLIKLEKKEHFGISVLSLDGEEILKINDKSLLSFETSKTSKQSKQSKPKQGSSQSDSEPYGGSSVSLDITFQNSGNLYGLPEHTTGLSLEDTKEGEPYRLFNVDVLDYEIGSREALYGAVPMILSKTKKKEMLNAVFWNNPAETWVDISTDRMKTKNKQFKKNRAVHFMSETGVIDLFIIVGKEKQMYQTFTNYAKLTGFPFLPPIFSLGYHQSRYTYKSEKEILRLQSTFDQLDIPFDVLWLDIEHTEGIKYFTFDPINFPNPSGLIDTISKPGRKMVSVVDPHIKKDPNWELFKDALESDFFIQQNTKTNKFFEGECWPGLSLWPDFLNPKVREWWSSRFSYDKYEGSTKNLYIWNDMNEPSVFHLPENTLPRDTIHFGEIENRNIHNLYGLLVTQSTFNGLINRNQDQNERPFILSRSFFAGSQKYSAIWTGDNTANWEHLKYTDSMLVSLNLAGLPFVGDDVGGFLKNPEAELLTRWFQTGSFHPFFRSHSHTDTKKMEPWVFGEPYTGIIRKWIKNRYSLLPFYYTQFHKASTLGKPIMRPLWLVFPNEINPTQKKYELQSYMIGSSILVFPISEKEQKTKKIYLPKGIWYDFETFKKMKSKGKLFTVKTPIEKIPVFYRGGKIVPRKTRIRKCTHLMSNDPITLFVFLDENQKSSGSIYIDDGHSYDFKKLKKYIHQKIIFQNNKLFTKTFHNNYDSTLIERIVILGLSKNNIQDIKLNNSKSLEFELQNKILTIRKPNIYIGNDWVIDLITKDNEL</sequence>
<feature type="compositionally biased region" description="Low complexity" evidence="11">
    <location>
        <begin position="180"/>
        <end position="200"/>
    </location>
</feature>
<dbReference type="GO" id="GO:0006491">
    <property type="term" value="P:N-glycan processing"/>
    <property type="evidence" value="ECO:0007669"/>
    <property type="project" value="TreeGrafter"/>
</dbReference>
<evidence type="ECO:0000259" key="15">
    <source>
        <dbReference type="Pfam" id="PF21365"/>
    </source>
</evidence>
<dbReference type="InterPro" id="IPR000322">
    <property type="entry name" value="Glyco_hydro_31_TIM"/>
</dbReference>
<evidence type="ECO:0000313" key="16">
    <source>
        <dbReference type="EMBL" id="KAJ3441194.1"/>
    </source>
</evidence>
<dbReference type="Pfam" id="PF21365">
    <property type="entry name" value="Glyco_hydro_31_3rd"/>
    <property type="match status" value="1"/>
</dbReference>
<feature type="region of interest" description="Disordered" evidence="11">
    <location>
        <begin position="180"/>
        <end position="205"/>
    </location>
</feature>
<evidence type="ECO:0000256" key="7">
    <source>
        <dbReference type="ARBA" id="ARBA00023180"/>
    </source>
</evidence>
<dbReference type="InterPro" id="IPR030458">
    <property type="entry name" value="Glyco_hydro_31_AS"/>
</dbReference>
<dbReference type="Proteomes" id="UP001146793">
    <property type="component" value="Unassembled WGS sequence"/>
</dbReference>
<evidence type="ECO:0000256" key="2">
    <source>
        <dbReference type="ARBA" id="ARBA00004833"/>
    </source>
</evidence>
<evidence type="ECO:0000256" key="3">
    <source>
        <dbReference type="ARBA" id="ARBA00007806"/>
    </source>
</evidence>
<keyword evidence="4 12" id="KW-0732">Signal</keyword>
<accession>A0AAV7ZGY7</accession>
<comment type="caution">
    <text evidence="16">The sequence shown here is derived from an EMBL/GenBank/DDBJ whole genome shotgun (WGS) entry which is preliminary data.</text>
</comment>
<evidence type="ECO:0000313" key="17">
    <source>
        <dbReference type="Proteomes" id="UP001146793"/>
    </source>
</evidence>
<dbReference type="EMBL" id="JANTQA010000029">
    <property type="protein sequence ID" value="KAJ3441194.1"/>
    <property type="molecule type" value="Genomic_DNA"/>
</dbReference>
<dbReference type="InterPro" id="IPR048395">
    <property type="entry name" value="Glyco_hydro_31_C"/>
</dbReference>
<dbReference type="Gene3D" id="3.20.20.80">
    <property type="entry name" value="Glycosidases"/>
    <property type="match status" value="2"/>
</dbReference>
<comment type="subcellular location">
    <subcellularLocation>
        <location evidence="1">Endoplasmic reticulum</location>
    </subcellularLocation>
</comment>
<dbReference type="Gene3D" id="2.60.40.1180">
    <property type="entry name" value="Golgi alpha-mannosidase II"/>
    <property type="match status" value="2"/>
</dbReference>
<evidence type="ECO:0000256" key="10">
    <source>
        <dbReference type="RuleBase" id="RU361185"/>
    </source>
</evidence>
<dbReference type="SUPFAM" id="SSF74650">
    <property type="entry name" value="Galactose mutarotase-like"/>
    <property type="match status" value="1"/>
</dbReference>
<dbReference type="PANTHER" id="PTHR22762:SF54">
    <property type="entry name" value="BCDNA.GH04962"/>
    <property type="match status" value="1"/>
</dbReference>
<organism evidence="16 17">
    <name type="scientific">Anaeramoeba flamelloides</name>
    <dbReference type="NCBI Taxonomy" id="1746091"/>
    <lineage>
        <taxon>Eukaryota</taxon>
        <taxon>Metamonada</taxon>
        <taxon>Anaeramoebidae</taxon>
        <taxon>Anaeramoeba</taxon>
    </lineage>
</organism>
<evidence type="ECO:0000259" key="13">
    <source>
        <dbReference type="Pfam" id="PF01055"/>
    </source>
</evidence>
<dbReference type="Pfam" id="PF13802">
    <property type="entry name" value="Gal_mutarotas_2"/>
    <property type="match status" value="1"/>
</dbReference>
<feature type="domain" description="Glycosyl hydrolase family 31 C-terminal" evidence="15">
    <location>
        <begin position="683"/>
        <end position="773"/>
    </location>
</feature>
<keyword evidence="6" id="KW-0256">Endoplasmic reticulum</keyword>
<dbReference type="SUPFAM" id="SSF51445">
    <property type="entry name" value="(Trans)glycosidases"/>
    <property type="match status" value="1"/>
</dbReference>
<evidence type="ECO:0000256" key="6">
    <source>
        <dbReference type="ARBA" id="ARBA00022824"/>
    </source>
</evidence>
<feature type="signal peptide" evidence="12">
    <location>
        <begin position="1"/>
        <end position="20"/>
    </location>
</feature>
<keyword evidence="7" id="KW-0325">Glycoprotein</keyword>
<evidence type="ECO:0000256" key="5">
    <source>
        <dbReference type="ARBA" id="ARBA00022801"/>
    </source>
</evidence>
<dbReference type="GO" id="GO:0090599">
    <property type="term" value="F:alpha-glucosidase activity"/>
    <property type="evidence" value="ECO:0007669"/>
    <property type="project" value="TreeGrafter"/>
</dbReference>
<dbReference type="AlphaFoldDB" id="A0AAV7ZGY7"/>
<name>A0AAV7ZGY7_9EUKA</name>
<feature type="chain" id="PRO_5043933559" description="Glucosidase II subunit alpha" evidence="12">
    <location>
        <begin position="21"/>
        <end position="906"/>
    </location>
</feature>
<dbReference type="GO" id="GO:0030246">
    <property type="term" value="F:carbohydrate binding"/>
    <property type="evidence" value="ECO:0007669"/>
    <property type="project" value="InterPro"/>
</dbReference>
<dbReference type="InterPro" id="IPR017853">
    <property type="entry name" value="GH"/>
</dbReference>
<keyword evidence="5 10" id="KW-0378">Hydrolase</keyword>
<keyword evidence="8 10" id="KW-0326">Glycosidase</keyword>
<evidence type="ECO:0000256" key="11">
    <source>
        <dbReference type="SAM" id="MobiDB-lite"/>
    </source>
</evidence>
<evidence type="ECO:0000256" key="4">
    <source>
        <dbReference type="ARBA" id="ARBA00022729"/>
    </source>
</evidence>
<reference evidence="16" key="1">
    <citation type="submission" date="2022-08" db="EMBL/GenBank/DDBJ databases">
        <title>Novel sulphate-reducing endosymbionts in the free-living metamonad Anaeramoeba.</title>
        <authorList>
            <person name="Jerlstrom-Hultqvist J."/>
            <person name="Cepicka I."/>
            <person name="Gallot-Lavallee L."/>
            <person name="Salas-Leiva D."/>
            <person name="Curtis B.A."/>
            <person name="Zahonova K."/>
            <person name="Pipaliya S."/>
            <person name="Dacks J."/>
            <person name="Roger A.J."/>
        </authorList>
    </citation>
    <scope>NUCLEOTIDE SEQUENCE</scope>
    <source>
        <strain evidence="16">Busselton2</strain>
    </source>
</reference>
<comment type="similarity">
    <text evidence="3 10">Belongs to the glycosyl hydrolase 31 family.</text>
</comment>
<dbReference type="Pfam" id="PF01055">
    <property type="entry name" value="Glyco_hydro_31_2nd"/>
    <property type="match status" value="1"/>
</dbReference>
<evidence type="ECO:0000256" key="12">
    <source>
        <dbReference type="SAM" id="SignalP"/>
    </source>
</evidence>
<dbReference type="GO" id="GO:0005783">
    <property type="term" value="C:endoplasmic reticulum"/>
    <property type="evidence" value="ECO:0007669"/>
    <property type="project" value="UniProtKB-SubCell"/>
</dbReference>
<dbReference type="CDD" id="cd06603">
    <property type="entry name" value="GH31_GANC_GANAB_alpha"/>
    <property type="match status" value="1"/>
</dbReference>
<proteinExistence type="inferred from homology"/>
<evidence type="ECO:0000259" key="14">
    <source>
        <dbReference type="Pfam" id="PF13802"/>
    </source>
</evidence>
<evidence type="ECO:0000256" key="8">
    <source>
        <dbReference type="ARBA" id="ARBA00023295"/>
    </source>
</evidence>
<evidence type="ECO:0000256" key="9">
    <source>
        <dbReference type="ARBA" id="ARBA00042895"/>
    </source>
</evidence>